<name>A0ABQ7X9H1_BRANA</name>
<sequence>MSRVFPFPHPGYVLNGSEALIESIKRAEEKAKKRTTKKERKRRKRIKRGRRGKARNTS</sequence>
<keyword evidence="3" id="KW-1185">Reference proteome</keyword>
<feature type="compositionally biased region" description="Basic residues" evidence="1">
    <location>
        <begin position="32"/>
        <end position="58"/>
    </location>
</feature>
<evidence type="ECO:0000313" key="3">
    <source>
        <dbReference type="Proteomes" id="UP000824890"/>
    </source>
</evidence>
<organism evidence="2 3">
    <name type="scientific">Brassica napus</name>
    <name type="common">Rape</name>
    <dbReference type="NCBI Taxonomy" id="3708"/>
    <lineage>
        <taxon>Eukaryota</taxon>
        <taxon>Viridiplantae</taxon>
        <taxon>Streptophyta</taxon>
        <taxon>Embryophyta</taxon>
        <taxon>Tracheophyta</taxon>
        <taxon>Spermatophyta</taxon>
        <taxon>Magnoliopsida</taxon>
        <taxon>eudicotyledons</taxon>
        <taxon>Gunneridae</taxon>
        <taxon>Pentapetalae</taxon>
        <taxon>rosids</taxon>
        <taxon>malvids</taxon>
        <taxon>Brassicales</taxon>
        <taxon>Brassicaceae</taxon>
        <taxon>Brassiceae</taxon>
        <taxon>Brassica</taxon>
    </lineage>
</organism>
<gene>
    <name evidence="2" type="ORF">HID58_093879</name>
</gene>
<proteinExistence type="predicted"/>
<protein>
    <submittedName>
        <fullName evidence="2">Uncharacterized protein</fullName>
    </submittedName>
</protein>
<accession>A0ABQ7X9H1</accession>
<comment type="caution">
    <text evidence="2">The sequence shown here is derived from an EMBL/GenBank/DDBJ whole genome shotgun (WGS) entry which is preliminary data.</text>
</comment>
<feature type="region of interest" description="Disordered" evidence="1">
    <location>
        <begin position="28"/>
        <end position="58"/>
    </location>
</feature>
<reference evidence="2 3" key="1">
    <citation type="submission" date="2021-05" db="EMBL/GenBank/DDBJ databases">
        <title>Genome Assembly of Synthetic Allotetraploid Brassica napus Reveals Homoeologous Exchanges between Subgenomes.</title>
        <authorList>
            <person name="Davis J.T."/>
        </authorList>
    </citation>
    <scope>NUCLEOTIDE SEQUENCE [LARGE SCALE GENOMIC DNA]</scope>
    <source>
        <strain evidence="3">cv. Da-Ae</strain>
        <tissue evidence="2">Seedling</tissue>
    </source>
</reference>
<evidence type="ECO:0000256" key="1">
    <source>
        <dbReference type="SAM" id="MobiDB-lite"/>
    </source>
</evidence>
<dbReference type="EMBL" id="JAGKQM010001038">
    <property type="protein sequence ID" value="KAH0852594.1"/>
    <property type="molecule type" value="Genomic_DNA"/>
</dbReference>
<dbReference type="Proteomes" id="UP000824890">
    <property type="component" value="Unassembled WGS sequence"/>
</dbReference>
<evidence type="ECO:0000313" key="2">
    <source>
        <dbReference type="EMBL" id="KAH0852594.1"/>
    </source>
</evidence>